<dbReference type="EMBL" id="CAKOAT010922931">
    <property type="protein sequence ID" value="CAH8390866.1"/>
    <property type="molecule type" value="Genomic_DNA"/>
</dbReference>
<name>A0ABC8M3N1_ERUVS</name>
<proteinExistence type="predicted"/>
<protein>
    <submittedName>
        <fullName evidence="2">Uncharacterized protein</fullName>
    </submittedName>
</protein>
<accession>A0ABC8M3N1</accession>
<feature type="region of interest" description="Disordered" evidence="1">
    <location>
        <begin position="155"/>
        <end position="182"/>
    </location>
</feature>
<gene>
    <name evidence="2" type="ORF">ERUC_LOCUS43349</name>
</gene>
<dbReference type="Proteomes" id="UP001642260">
    <property type="component" value="Unassembled WGS sequence"/>
</dbReference>
<keyword evidence="3" id="KW-1185">Reference proteome</keyword>
<sequence length="182" mass="21254">MFAFRRKLEIPSYWHVPESQCNAHEMIVVEIKNKHVGGAFSMKTKRLTFWVSFSPVSCFQTEEFRSKTSHSRLKFAVMSLYDAKKWDIDIRENQNRLQQLGYGDGSEENEECVGMKEMVHGFLLMEFCEQHRGASFWQNIRKTAVTPLLQSRRQGASTRADSISQHQFPEDPSTSFTRSMCW</sequence>
<evidence type="ECO:0000313" key="3">
    <source>
        <dbReference type="Proteomes" id="UP001642260"/>
    </source>
</evidence>
<organism evidence="2 3">
    <name type="scientific">Eruca vesicaria subsp. sativa</name>
    <name type="common">Garden rocket</name>
    <name type="synonym">Eruca sativa</name>
    <dbReference type="NCBI Taxonomy" id="29727"/>
    <lineage>
        <taxon>Eukaryota</taxon>
        <taxon>Viridiplantae</taxon>
        <taxon>Streptophyta</taxon>
        <taxon>Embryophyta</taxon>
        <taxon>Tracheophyta</taxon>
        <taxon>Spermatophyta</taxon>
        <taxon>Magnoliopsida</taxon>
        <taxon>eudicotyledons</taxon>
        <taxon>Gunneridae</taxon>
        <taxon>Pentapetalae</taxon>
        <taxon>rosids</taxon>
        <taxon>malvids</taxon>
        <taxon>Brassicales</taxon>
        <taxon>Brassicaceae</taxon>
        <taxon>Brassiceae</taxon>
        <taxon>Eruca</taxon>
    </lineage>
</organism>
<evidence type="ECO:0000256" key="1">
    <source>
        <dbReference type="SAM" id="MobiDB-lite"/>
    </source>
</evidence>
<evidence type="ECO:0000313" key="2">
    <source>
        <dbReference type="EMBL" id="CAH8390866.1"/>
    </source>
</evidence>
<comment type="caution">
    <text evidence="2">The sequence shown here is derived from an EMBL/GenBank/DDBJ whole genome shotgun (WGS) entry which is preliminary data.</text>
</comment>
<dbReference type="AlphaFoldDB" id="A0ABC8M3N1"/>
<reference evidence="2 3" key="1">
    <citation type="submission" date="2022-03" db="EMBL/GenBank/DDBJ databases">
        <authorList>
            <person name="Macdonald S."/>
            <person name="Ahmed S."/>
            <person name="Newling K."/>
        </authorList>
    </citation>
    <scope>NUCLEOTIDE SEQUENCE [LARGE SCALE GENOMIC DNA]</scope>
</reference>